<sequence length="70" mass="7762">MPSITNPFFQNASAQKVATARDMLKAHLQANRETKVFTFAQLREQLPEVAALSGAELRRVCSTLQLSVTE</sequence>
<dbReference type="Proteomes" id="UP000005019">
    <property type="component" value="Unassembled WGS sequence"/>
</dbReference>
<dbReference type="STRING" id="1000565.METUNv1_01220"/>
<dbReference type="RefSeq" id="WP_008059816.1">
    <property type="nucleotide sequence ID" value="NZ_AFHG01000036.1"/>
</dbReference>
<gene>
    <name evidence="1" type="ORF">METUNv1_01220</name>
</gene>
<dbReference type="EMBL" id="AFHG01000036">
    <property type="protein sequence ID" value="EGK72455.1"/>
    <property type="molecule type" value="Genomic_DNA"/>
</dbReference>
<protein>
    <submittedName>
        <fullName evidence="1">Uncharacterized protein</fullName>
    </submittedName>
</protein>
<dbReference type="AlphaFoldDB" id="F5RAK6"/>
<keyword evidence="2" id="KW-1185">Reference proteome</keyword>
<accession>F5RAK6</accession>
<comment type="caution">
    <text evidence="1">The sequence shown here is derived from an EMBL/GenBank/DDBJ whole genome shotgun (WGS) entry which is preliminary data.</text>
</comment>
<evidence type="ECO:0000313" key="2">
    <source>
        <dbReference type="Proteomes" id="UP000005019"/>
    </source>
</evidence>
<reference evidence="1 2" key="1">
    <citation type="journal article" date="2011" name="J. Bacteriol.">
        <title>Genome sequence of Methyloversatilis universalis FAM5T, a methylotrophic representative of the order Rhodocyclales.</title>
        <authorList>
            <person name="Kittichotirat W."/>
            <person name="Good N.M."/>
            <person name="Hall R."/>
            <person name="Bringel F."/>
            <person name="Lajus A."/>
            <person name="Medigue C."/>
            <person name="Smalley N.E."/>
            <person name="Beck D."/>
            <person name="Bumgarner R."/>
            <person name="Vuilleumier S."/>
            <person name="Kalyuzhnaya M.G."/>
        </authorList>
    </citation>
    <scope>NUCLEOTIDE SEQUENCE [LARGE SCALE GENOMIC DNA]</scope>
    <source>
        <strain evidence="2">ATCC BAA-1314 / JCM 13912 / FAM5</strain>
    </source>
</reference>
<organism evidence="1 2">
    <name type="scientific">Methyloversatilis universalis (strain ATCC BAA-1314 / DSM 25237 / JCM 13912 / CCUG 52030 / FAM5)</name>
    <dbReference type="NCBI Taxonomy" id="1000565"/>
    <lineage>
        <taxon>Bacteria</taxon>
        <taxon>Pseudomonadati</taxon>
        <taxon>Pseudomonadota</taxon>
        <taxon>Betaproteobacteria</taxon>
        <taxon>Nitrosomonadales</taxon>
        <taxon>Sterolibacteriaceae</taxon>
        <taxon>Methyloversatilis</taxon>
    </lineage>
</organism>
<proteinExistence type="predicted"/>
<evidence type="ECO:0000313" key="1">
    <source>
        <dbReference type="EMBL" id="EGK72455.1"/>
    </source>
</evidence>
<name>F5RAK6_METUF</name>